<dbReference type="InterPro" id="IPR033479">
    <property type="entry name" value="dCache_1"/>
</dbReference>
<feature type="transmembrane region" description="Helical" evidence="9">
    <location>
        <begin position="34"/>
        <end position="53"/>
    </location>
</feature>
<feature type="domain" description="Methyl-accepting transducer" evidence="10">
    <location>
        <begin position="127"/>
        <end position="363"/>
    </location>
</feature>
<evidence type="ECO:0000256" key="7">
    <source>
        <dbReference type="ARBA" id="ARBA00023224"/>
    </source>
</evidence>
<dbReference type="SUPFAM" id="SSF103190">
    <property type="entry name" value="Sensory domain-like"/>
    <property type="match status" value="1"/>
</dbReference>
<dbReference type="Proteomes" id="UP000198636">
    <property type="component" value="Unassembled WGS sequence"/>
</dbReference>
<dbReference type="PANTHER" id="PTHR32089:SF112">
    <property type="entry name" value="LYSOZYME-LIKE PROTEIN-RELATED"/>
    <property type="match status" value="1"/>
</dbReference>
<feature type="transmembrane region" description="Helical" evidence="9">
    <location>
        <begin position="7"/>
        <end position="28"/>
    </location>
</feature>
<dbReference type="GO" id="GO:0006935">
    <property type="term" value="P:chemotaxis"/>
    <property type="evidence" value="ECO:0007669"/>
    <property type="project" value="UniProtKB-KW"/>
</dbReference>
<reference evidence="11 12" key="1">
    <citation type="submission" date="2016-10" db="EMBL/GenBank/DDBJ databases">
        <authorList>
            <person name="de Groot N.N."/>
        </authorList>
    </citation>
    <scope>NUCLEOTIDE SEQUENCE [LARGE SCALE GENOMIC DNA]</scope>
    <source>
        <strain evidence="11 12">DSM 18978</strain>
    </source>
</reference>
<evidence type="ECO:0000313" key="11">
    <source>
        <dbReference type="EMBL" id="SCY10396.1"/>
    </source>
</evidence>
<keyword evidence="7 8" id="KW-0807">Transducer</keyword>
<proteinExistence type="predicted"/>
<keyword evidence="4 9" id="KW-0812">Transmembrane</keyword>
<evidence type="ECO:0000256" key="1">
    <source>
        <dbReference type="ARBA" id="ARBA00004651"/>
    </source>
</evidence>
<evidence type="ECO:0000313" key="12">
    <source>
        <dbReference type="Proteomes" id="UP000198636"/>
    </source>
</evidence>
<evidence type="ECO:0000256" key="2">
    <source>
        <dbReference type="ARBA" id="ARBA00022475"/>
    </source>
</evidence>
<keyword evidence="3" id="KW-0145">Chemotaxis</keyword>
<keyword evidence="12" id="KW-1185">Reference proteome</keyword>
<dbReference type="Pfam" id="PF00015">
    <property type="entry name" value="MCPsignal"/>
    <property type="match status" value="1"/>
</dbReference>
<dbReference type="Gene3D" id="1.10.287.950">
    <property type="entry name" value="Methyl-accepting chemotaxis protein"/>
    <property type="match status" value="1"/>
</dbReference>
<sequence length="555" mass="62307">MTRKKSALSALAILILCILLSVMVISLFNIEGAVNRLILPVILFVLSYTAIYINTLTNRTTAHHINKQLDILAGGNFFKTISTDNKNSFWGIEDKINSVLYQVRKLIARTSRSTETTNNMADELYRQMEDININIENIYSSVNKSLHDITQQFSIAQSVLSKMEELSSESENTSYELHQFKDIHNELKKQVDASRKNMDSFVTQVVSINQQEDEKIKKFNQLTEQASSIHQIVDRVVNIATQTNLLALNAAIEAARAGEAGKGFAVVADEIRKLAIQSSEASEEIRDVLQVIIENINTASTFAYGSKENMSLIQADIEKTSQDIDGISTVFNKIDKLISNITTIVQLQSAAAKEVAVSTESLTNILSNSSDIAENNQNCIKEIKAKAGFLINSTETLKNESSTLNNILAELVREGQNVSDEIKVEIHSSMDELKKLAKNKEVLSMNQVKIEDYLSKYIETNKGKFSLIYVLNRDGIQIINDIWSSKEDAERYQSSLGVSYKERDYFEKTRNGNDYISKLNISSQTYNMVISLCTPIFNDDREFIGVMCASSRIEQ</sequence>
<dbReference type="PANTHER" id="PTHR32089">
    <property type="entry name" value="METHYL-ACCEPTING CHEMOTAXIS PROTEIN MCPB"/>
    <property type="match status" value="1"/>
</dbReference>
<evidence type="ECO:0000259" key="10">
    <source>
        <dbReference type="PROSITE" id="PS50111"/>
    </source>
</evidence>
<dbReference type="GO" id="GO:0007165">
    <property type="term" value="P:signal transduction"/>
    <property type="evidence" value="ECO:0007669"/>
    <property type="project" value="UniProtKB-KW"/>
</dbReference>
<keyword evidence="5 9" id="KW-1133">Transmembrane helix</keyword>
<evidence type="ECO:0000256" key="6">
    <source>
        <dbReference type="ARBA" id="ARBA00023136"/>
    </source>
</evidence>
<evidence type="ECO:0000256" key="9">
    <source>
        <dbReference type="SAM" id="Phobius"/>
    </source>
</evidence>
<dbReference type="Pfam" id="PF02743">
    <property type="entry name" value="dCache_1"/>
    <property type="match status" value="1"/>
</dbReference>
<dbReference type="PROSITE" id="PS50111">
    <property type="entry name" value="CHEMOTAXIS_TRANSDUC_2"/>
    <property type="match status" value="1"/>
</dbReference>
<dbReference type="EMBL" id="FMUS01000004">
    <property type="protein sequence ID" value="SCY10396.1"/>
    <property type="molecule type" value="Genomic_DNA"/>
</dbReference>
<dbReference type="RefSeq" id="WP_091540269.1">
    <property type="nucleotide sequence ID" value="NZ_FMUS01000004.1"/>
</dbReference>
<dbReference type="SUPFAM" id="SSF58104">
    <property type="entry name" value="Methyl-accepting chemotaxis protein (MCP) signaling domain"/>
    <property type="match status" value="1"/>
</dbReference>
<evidence type="ECO:0000256" key="5">
    <source>
        <dbReference type="ARBA" id="ARBA00022989"/>
    </source>
</evidence>
<dbReference type="SMART" id="SM00283">
    <property type="entry name" value="MA"/>
    <property type="match status" value="1"/>
</dbReference>
<dbReference type="AlphaFoldDB" id="A0A1G5D6Y1"/>
<dbReference type="STRING" id="1120976.SAMN03080606_00816"/>
<evidence type="ECO:0000256" key="3">
    <source>
        <dbReference type="ARBA" id="ARBA00022500"/>
    </source>
</evidence>
<dbReference type="OrthoDB" id="5449717at2"/>
<keyword evidence="2" id="KW-1003">Cell membrane</keyword>
<gene>
    <name evidence="11" type="ORF">SAMN03080606_00816</name>
</gene>
<keyword evidence="6 9" id="KW-0472">Membrane</keyword>
<comment type="subcellular location">
    <subcellularLocation>
        <location evidence="1">Cell membrane</location>
        <topology evidence="1">Multi-pass membrane protein</topology>
    </subcellularLocation>
</comment>
<dbReference type="Gene3D" id="3.30.450.20">
    <property type="entry name" value="PAS domain"/>
    <property type="match status" value="1"/>
</dbReference>
<evidence type="ECO:0000256" key="8">
    <source>
        <dbReference type="PROSITE-ProRule" id="PRU00284"/>
    </source>
</evidence>
<name>A0A1G5D6Y1_9FIRM</name>
<accession>A0A1G5D6Y1</accession>
<evidence type="ECO:0000256" key="4">
    <source>
        <dbReference type="ARBA" id="ARBA00022692"/>
    </source>
</evidence>
<organism evidence="11 12">
    <name type="scientific">Alkaliphilus peptidifermentans DSM 18978</name>
    <dbReference type="NCBI Taxonomy" id="1120976"/>
    <lineage>
        <taxon>Bacteria</taxon>
        <taxon>Bacillati</taxon>
        <taxon>Bacillota</taxon>
        <taxon>Clostridia</taxon>
        <taxon>Peptostreptococcales</taxon>
        <taxon>Natronincolaceae</taxon>
        <taxon>Alkaliphilus</taxon>
    </lineage>
</organism>
<protein>
    <submittedName>
        <fullName evidence="11">Methyl-accepting chemotaxis protein</fullName>
    </submittedName>
</protein>
<dbReference type="InterPro" id="IPR004089">
    <property type="entry name" value="MCPsignal_dom"/>
</dbReference>
<dbReference type="GO" id="GO:0005886">
    <property type="term" value="C:plasma membrane"/>
    <property type="evidence" value="ECO:0007669"/>
    <property type="project" value="UniProtKB-SubCell"/>
</dbReference>
<dbReference type="InterPro" id="IPR029151">
    <property type="entry name" value="Sensor-like_sf"/>
</dbReference>
<dbReference type="CDD" id="cd12914">
    <property type="entry name" value="PDC1_DGC_like"/>
    <property type="match status" value="1"/>
</dbReference>